<accession>A0A1D8IPV2</accession>
<name>A0A1D8IPV2_9GAMM</name>
<dbReference type="KEGG" id="aprs:BI364_11495"/>
<keyword evidence="2" id="KW-1185">Reference proteome</keyword>
<reference evidence="2" key="1">
    <citation type="submission" date="2016-09" db="EMBL/GenBank/DDBJ databases">
        <title>Acidihalobacter prosperus F5.</title>
        <authorList>
            <person name="Khaleque H.N."/>
            <person name="Ramsay J.P."/>
            <person name="Kaksonen A.H."/>
            <person name="Boxall N.J."/>
            <person name="Watkin E.L.J."/>
        </authorList>
    </citation>
    <scope>NUCLEOTIDE SEQUENCE [LARGE SCALE GENOMIC DNA]</scope>
    <source>
        <strain evidence="2">F5</strain>
    </source>
</reference>
<dbReference type="Proteomes" id="UP000095401">
    <property type="component" value="Chromosome"/>
</dbReference>
<dbReference type="AlphaFoldDB" id="A0A1D8IPV2"/>
<evidence type="ECO:0000313" key="2">
    <source>
        <dbReference type="Proteomes" id="UP000095401"/>
    </source>
</evidence>
<proteinExistence type="predicted"/>
<sequence length="67" mass="7278">MRVCDGSCRRLASIERRLPPLRTTHLINQLRRQAAALSGTGYEDAVSALAAAADALEQITQDLARNT</sequence>
<organism evidence="1 2">
    <name type="scientific">Acidihalobacter yilgarnensis</name>
    <dbReference type="NCBI Taxonomy" id="2819280"/>
    <lineage>
        <taxon>Bacteria</taxon>
        <taxon>Pseudomonadati</taxon>
        <taxon>Pseudomonadota</taxon>
        <taxon>Gammaproteobacteria</taxon>
        <taxon>Chromatiales</taxon>
        <taxon>Ectothiorhodospiraceae</taxon>
        <taxon>Acidihalobacter</taxon>
    </lineage>
</organism>
<gene>
    <name evidence="1" type="ORF">BI364_11495</name>
</gene>
<protein>
    <submittedName>
        <fullName evidence="1">Uncharacterized protein</fullName>
    </submittedName>
</protein>
<evidence type="ECO:0000313" key="1">
    <source>
        <dbReference type="EMBL" id="AOU98493.1"/>
    </source>
</evidence>
<dbReference type="EMBL" id="CP017415">
    <property type="protein sequence ID" value="AOU98493.1"/>
    <property type="molecule type" value="Genomic_DNA"/>
</dbReference>